<reference evidence="1 2" key="1">
    <citation type="submission" date="2021-04" db="EMBL/GenBank/DDBJ databases">
        <authorList>
            <person name="Bliznina A."/>
        </authorList>
    </citation>
    <scope>NUCLEOTIDE SEQUENCE [LARGE SCALE GENOMIC DNA]</scope>
</reference>
<evidence type="ECO:0000313" key="1">
    <source>
        <dbReference type="EMBL" id="CAG5081286.1"/>
    </source>
</evidence>
<protein>
    <submittedName>
        <fullName evidence="1">Oidioi.mRNA.OKI2018_I69.PAR.g9831.t1.cds</fullName>
    </submittedName>
</protein>
<proteinExistence type="predicted"/>
<evidence type="ECO:0000313" key="2">
    <source>
        <dbReference type="Proteomes" id="UP001158576"/>
    </source>
</evidence>
<dbReference type="EMBL" id="OU015568">
    <property type="protein sequence ID" value="CAG5081286.1"/>
    <property type="molecule type" value="Genomic_DNA"/>
</dbReference>
<dbReference type="Proteomes" id="UP001158576">
    <property type="component" value="Chromosome PAR"/>
</dbReference>
<keyword evidence="2" id="KW-1185">Reference proteome</keyword>
<dbReference type="Gene3D" id="2.120.10.80">
    <property type="entry name" value="Kelch-type beta propeller"/>
    <property type="match status" value="1"/>
</dbReference>
<sequence>MFLLSILFIKIQAENCYAVATGGREAGHYSNATQIVDFARNSHVVKKGGDLPEARAGHTIVAADGSGGKVAFVLGGRSVGQTRTDIFCLGTNYEWSTCGELVDAREGHVSINYGRSIFSCGGQHNSKVLSSCEKFDLDTFASRPILTTLRKGRRSGASVVSGSKE</sequence>
<dbReference type="InterPro" id="IPR015915">
    <property type="entry name" value="Kelch-typ_b-propeller"/>
</dbReference>
<name>A0ABN7RR76_OIKDI</name>
<organism evidence="1 2">
    <name type="scientific">Oikopleura dioica</name>
    <name type="common">Tunicate</name>
    <dbReference type="NCBI Taxonomy" id="34765"/>
    <lineage>
        <taxon>Eukaryota</taxon>
        <taxon>Metazoa</taxon>
        <taxon>Chordata</taxon>
        <taxon>Tunicata</taxon>
        <taxon>Appendicularia</taxon>
        <taxon>Copelata</taxon>
        <taxon>Oikopleuridae</taxon>
        <taxon>Oikopleura</taxon>
    </lineage>
</organism>
<dbReference type="SUPFAM" id="SSF117281">
    <property type="entry name" value="Kelch motif"/>
    <property type="match status" value="1"/>
</dbReference>
<gene>
    <name evidence="1" type="ORF">OKIOD_LOCUS1389</name>
</gene>
<accession>A0ABN7RR76</accession>